<evidence type="ECO:0000313" key="7">
    <source>
        <dbReference type="EMBL" id="EME80478.1"/>
    </source>
</evidence>
<dbReference type="OrthoDB" id="361494at2759"/>
<dbReference type="PROSITE" id="PS50082">
    <property type="entry name" value="WD_REPEATS_2"/>
    <property type="match status" value="3"/>
</dbReference>
<dbReference type="InterPro" id="IPR015943">
    <property type="entry name" value="WD40/YVTN_repeat-like_dom_sf"/>
</dbReference>
<dbReference type="Pfam" id="PF00400">
    <property type="entry name" value="WD40"/>
    <property type="match status" value="2"/>
</dbReference>
<dbReference type="InterPro" id="IPR019775">
    <property type="entry name" value="WD40_repeat_CS"/>
</dbReference>
<keyword evidence="8" id="KW-1185">Reference proteome</keyword>
<feature type="repeat" description="WD" evidence="5">
    <location>
        <begin position="55"/>
        <end position="97"/>
    </location>
</feature>
<dbReference type="eggNOG" id="KOG4283">
    <property type="taxonomic scope" value="Eukaryota"/>
</dbReference>
<sequence length="452" mass="49078">MNSFLLNRQLGAISPRSLAQAQNARLLAHLQPALDRFVLEAPDSRATNEHLGTKDLAHAAGVASIAIDRFEGRYLISGGADSSLATWDVEAAREADPLTHVPLAVSPRTSTRLSLGITHVSFYPFDSLALLTSGYDATLKLFSSETLEASASFDLGSVVYSHATSDIASHLLVACASQHPAVRLIDLKSGSATHSLSGHAGSTLSVAWHPRDEHILASGATDGVVRLWDVRRSASSLGVLDMEDSIGVPGYDGRGTGARRREKGRSHYGAVNGLSWTEDGKYLLSNGQDERMRVWDMCTGANTLVNFGPGLKNSTITAWNPLIAPSYLSAAGNEVVFYPNPKEILTFDLHTGTMESRLRVRGLPGSQNDASTKNPKTRATSLAWRAHQVELYSAHCDGTIRCWKPHTREDILAERDDSDDVEADASAAERKRKREEFDDMVKNLTTKKITFT</sequence>
<evidence type="ECO:0000313" key="8">
    <source>
        <dbReference type="Proteomes" id="UP000016932"/>
    </source>
</evidence>
<protein>
    <submittedName>
        <fullName evidence="7">Uncharacterized protein</fullName>
    </submittedName>
</protein>
<dbReference type="PANTHER" id="PTHR46202:SF1">
    <property type="entry name" value="DNA EXCISION REPAIR PROTEIN ERCC-8"/>
    <property type="match status" value="1"/>
</dbReference>
<name>M3ATJ4_PSEFD</name>
<dbReference type="GeneID" id="19338779"/>
<dbReference type="HOGENOM" id="CLU_032951_0_0_1"/>
<evidence type="ECO:0000256" key="5">
    <source>
        <dbReference type="PROSITE-ProRule" id="PRU00221"/>
    </source>
</evidence>
<dbReference type="InterPro" id="IPR042238">
    <property type="entry name" value="Rad28/ERCC8/Ckn1/ATCSA-1"/>
</dbReference>
<dbReference type="Proteomes" id="UP000016932">
    <property type="component" value="Unassembled WGS sequence"/>
</dbReference>
<dbReference type="VEuPathDB" id="FungiDB:MYCFIDRAFT_31032"/>
<dbReference type="KEGG" id="pfj:MYCFIDRAFT_31032"/>
<evidence type="ECO:0000256" key="1">
    <source>
        <dbReference type="ARBA" id="ARBA00022574"/>
    </source>
</evidence>
<keyword evidence="3" id="KW-0227">DNA damage</keyword>
<feature type="repeat" description="WD" evidence="5">
    <location>
        <begin position="264"/>
        <end position="305"/>
    </location>
</feature>
<dbReference type="GO" id="GO:0031464">
    <property type="term" value="C:Cul4A-RING E3 ubiquitin ligase complex"/>
    <property type="evidence" value="ECO:0007669"/>
    <property type="project" value="TreeGrafter"/>
</dbReference>
<dbReference type="PANTHER" id="PTHR46202">
    <property type="entry name" value="DNA EXCISION REPAIR PROTEIN ERCC-8"/>
    <property type="match status" value="1"/>
</dbReference>
<dbReference type="PROSITE" id="PS00678">
    <property type="entry name" value="WD_REPEATS_1"/>
    <property type="match status" value="2"/>
</dbReference>
<dbReference type="GO" id="GO:0043161">
    <property type="term" value="P:proteasome-mediated ubiquitin-dependent protein catabolic process"/>
    <property type="evidence" value="ECO:0007669"/>
    <property type="project" value="TreeGrafter"/>
</dbReference>
<dbReference type="GO" id="GO:0070912">
    <property type="term" value="C:Ddb1-Ckn1 complex"/>
    <property type="evidence" value="ECO:0007669"/>
    <property type="project" value="EnsemblFungi"/>
</dbReference>
<dbReference type="GO" id="GO:0006283">
    <property type="term" value="P:transcription-coupled nucleotide-excision repair"/>
    <property type="evidence" value="ECO:0007669"/>
    <property type="project" value="EnsemblFungi"/>
</dbReference>
<keyword evidence="1 5" id="KW-0853">WD repeat</keyword>
<keyword evidence="4" id="KW-0234">DNA repair</keyword>
<dbReference type="PRINTS" id="PR00320">
    <property type="entry name" value="GPROTEINBRPT"/>
</dbReference>
<evidence type="ECO:0000256" key="6">
    <source>
        <dbReference type="SAM" id="MobiDB-lite"/>
    </source>
</evidence>
<evidence type="ECO:0000256" key="4">
    <source>
        <dbReference type="ARBA" id="ARBA00023204"/>
    </source>
</evidence>
<dbReference type="RefSeq" id="XP_007928762.1">
    <property type="nucleotide sequence ID" value="XM_007930571.1"/>
</dbReference>
<dbReference type="PROSITE" id="PS50294">
    <property type="entry name" value="WD_REPEATS_REGION"/>
    <property type="match status" value="2"/>
</dbReference>
<dbReference type="SMART" id="SM00320">
    <property type="entry name" value="WD40"/>
    <property type="match status" value="5"/>
</dbReference>
<dbReference type="Gene3D" id="2.130.10.10">
    <property type="entry name" value="YVTN repeat-like/Quinoprotein amine dehydrogenase"/>
    <property type="match status" value="1"/>
</dbReference>
<evidence type="ECO:0000256" key="3">
    <source>
        <dbReference type="ARBA" id="ARBA00022763"/>
    </source>
</evidence>
<proteinExistence type="predicted"/>
<dbReference type="InterPro" id="IPR020472">
    <property type="entry name" value="WD40_PAC1"/>
</dbReference>
<dbReference type="InterPro" id="IPR001680">
    <property type="entry name" value="WD40_rpt"/>
</dbReference>
<evidence type="ECO:0000256" key="2">
    <source>
        <dbReference type="ARBA" id="ARBA00022737"/>
    </source>
</evidence>
<dbReference type="InterPro" id="IPR036322">
    <property type="entry name" value="WD40_repeat_dom_sf"/>
</dbReference>
<organism evidence="7 8">
    <name type="scientific">Pseudocercospora fijiensis (strain CIRAD86)</name>
    <name type="common">Black leaf streak disease fungus</name>
    <name type="synonym">Mycosphaerella fijiensis</name>
    <dbReference type="NCBI Taxonomy" id="383855"/>
    <lineage>
        <taxon>Eukaryota</taxon>
        <taxon>Fungi</taxon>
        <taxon>Dikarya</taxon>
        <taxon>Ascomycota</taxon>
        <taxon>Pezizomycotina</taxon>
        <taxon>Dothideomycetes</taxon>
        <taxon>Dothideomycetidae</taxon>
        <taxon>Mycosphaerellales</taxon>
        <taxon>Mycosphaerellaceae</taxon>
        <taxon>Pseudocercospora</taxon>
    </lineage>
</organism>
<reference evidence="7 8" key="1">
    <citation type="journal article" date="2012" name="PLoS Pathog.">
        <title>Diverse lifestyles and strategies of plant pathogenesis encoded in the genomes of eighteen Dothideomycetes fungi.</title>
        <authorList>
            <person name="Ohm R.A."/>
            <person name="Feau N."/>
            <person name="Henrissat B."/>
            <person name="Schoch C.L."/>
            <person name="Horwitz B.A."/>
            <person name="Barry K.W."/>
            <person name="Condon B.J."/>
            <person name="Copeland A.C."/>
            <person name="Dhillon B."/>
            <person name="Glaser F."/>
            <person name="Hesse C.N."/>
            <person name="Kosti I."/>
            <person name="LaButti K."/>
            <person name="Lindquist E.A."/>
            <person name="Lucas S."/>
            <person name="Salamov A.A."/>
            <person name="Bradshaw R.E."/>
            <person name="Ciuffetti L."/>
            <person name="Hamelin R.C."/>
            <person name="Kema G.H.J."/>
            <person name="Lawrence C."/>
            <person name="Scott J.A."/>
            <person name="Spatafora J.W."/>
            <person name="Turgeon B.G."/>
            <person name="de Wit P.J.G.M."/>
            <person name="Zhong S."/>
            <person name="Goodwin S.B."/>
            <person name="Grigoriev I.V."/>
        </authorList>
    </citation>
    <scope>NUCLEOTIDE SEQUENCE [LARGE SCALE GENOMIC DNA]</scope>
    <source>
        <strain evidence="7 8">CIRAD86</strain>
    </source>
</reference>
<dbReference type="SUPFAM" id="SSF50978">
    <property type="entry name" value="WD40 repeat-like"/>
    <property type="match status" value="1"/>
</dbReference>
<keyword evidence="2" id="KW-0677">Repeat</keyword>
<dbReference type="AlphaFoldDB" id="M3ATJ4"/>
<gene>
    <name evidence="7" type="ORF">MYCFIDRAFT_31032</name>
</gene>
<dbReference type="STRING" id="383855.M3ATJ4"/>
<feature type="region of interest" description="Disordered" evidence="6">
    <location>
        <begin position="414"/>
        <end position="433"/>
    </location>
</feature>
<dbReference type="GO" id="GO:0000209">
    <property type="term" value="P:protein polyubiquitination"/>
    <property type="evidence" value="ECO:0007669"/>
    <property type="project" value="TreeGrafter"/>
</dbReference>
<dbReference type="EMBL" id="KB446561">
    <property type="protein sequence ID" value="EME80478.1"/>
    <property type="molecule type" value="Genomic_DNA"/>
</dbReference>
<accession>M3ATJ4</accession>
<feature type="repeat" description="WD" evidence="5">
    <location>
        <begin position="196"/>
        <end position="238"/>
    </location>
</feature>